<evidence type="ECO:0000256" key="1">
    <source>
        <dbReference type="ARBA" id="ARBA00006484"/>
    </source>
</evidence>
<keyword evidence="4" id="KW-1185">Reference proteome</keyword>
<dbReference type="GO" id="GO:0016491">
    <property type="term" value="F:oxidoreductase activity"/>
    <property type="evidence" value="ECO:0007669"/>
    <property type="project" value="UniProtKB-KW"/>
</dbReference>
<keyword evidence="2" id="KW-0560">Oxidoreductase</keyword>
<dbReference type="PANTHER" id="PTHR42879:SF2">
    <property type="entry name" value="3-OXOACYL-[ACYL-CARRIER-PROTEIN] REDUCTASE FABG"/>
    <property type="match status" value="1"/>
</dbReference>
<dbReference type="PRINTS" id="PR00080">
    <property type="entry name" value="SDRFAMILY"/>
</dbReference>
<organism evidence="3 4">
    <name type="scientific">Mariprofundus erugo</name>
    <dbReference type="NCBI Taxonomy" id="2528639"/>
    <lineage>
        <taxon>Bacteria</taxon>
        <taxon>Pseudomonadati</taxon>
        <taxon>Pseudomonadota</taxon>
        <taxon>Candidatius Mariprofundia</taxon>
        <taxon>Mariprofundales</taxon>
        <taxon>Mariprofundaceae</taxon>
        <taxon>Mariprofundus</taxon>
    </lineage>
</organism>
<evidence type="ECO:0000313" key="3">
    <source>
        <dbReference type="EMBL" id="TLS65384.1"/>
    </source>
</evidence>
<protein>
    <submittedName>
        <fullName evidence="3">SDR family oxidoreductase</fullName>
    </submittedName>
</protein>
<reference evidence="3 4" key="1">
    <citation type="journal article" date="2019" name="Appl. Environ. Microbiol.">
        <title>Environmental Evidence and Genomic Insight of Iron-oxidizing Bacteria Preference Towards More Corrosion Resistant Stainless Steel at Higher Salinities.</title>
        <authorList>
            <person name="Garrison C.E."/>
            <person name="Price K.A."/>
            <person name="Field E.K."/>
        </authorList>
    </citation>
    <scope>NUCLEOTIDE SEQUENCE [LARGE SCALE GENOMIC DNA]</scope>
    <source>
        <strain evidence="3 4">P3</strain>
    </source>
</reference>
<dbReference type="SUPFAM" id="SSF51735">
    <property type="entry name" value="NAD(P)-binding Rossmann-fold domains"/>
    <property type="match status" value="1"/>
</dbReference>
<dbReference type="EMBL" id="VBRY01000018">
    <property type="protein sequence ID" value="TLS65384.1"/>
    <property type="molecule type" value="Genomic_DNA"/>
</dbReference>
<dbReference type="InterPro" id="IPR002347">
    <property type="entry name" value="SDR_fam"/>
</dbReference>
<dbReference type="Proteomes" id="UP000306585">
    <property type="component" value="Unassembled WGS sequence"/>
</dbReference>
<dbReference type="CDD" id="cd05233">
    <property type="entry name" value="SDR_c"/>
    <property type="match status" value="1"/>
</dbReference>
<dbReference type="Gene3D" id="3.40.50.720">
    <property type="entry name" value="NAD(P)-binding Rossmann-like Domain"/>
    <property type="match status" value="1"/>
</dbReference>
<sequence>MNACAQKQIALIVGGSSGMGKAAAKRLLRQGYTVQILSSDSERLAVAKRELEAGEYGCVETICVNLYDTSAVHDFIALLYAEQRHIKYLVNAAGFFKPVTFLDHTEADYDLQMDINKSFFFITQAVARNMSANNGGAIVNIGSMWAKQAVKATPSSAYSMQKAGLHALTKNLAMELAEYGIRVNAVAPAVVLSTIYKSFIEEDKIADALKGFDAFHPIGRIGDPEEVADAIEFLLSDKAGWISGTVLDVDGGVMAGRN</sequence>
<proteinExistence type="inferred from homology"/>
<evidence type="ECO:0000256" key="2">
    <source>
        <dbReference type="ARBA" id="ARBA00023002"/>
    </source>
</evidence>
<gene>
    <name evidence="3" type="ORF">FEF65_13040</name>
</gene>
<dbReference type="InterPro" id="IPR050259">
    <property type="entry name" value="SDR"/>
</dbReference>
<dbReference type="RefSeq" id="WP_138240263.1">
    <property type="nucleotide sequence ID" value="NZ_VBRY01000018.1"/>
</dbReference>
<dbReference type="PANTHER" id="PTHR42879">
    <property type="entry name" value="3-OXOACYL-(ACYL-CARRIER-PROTEIN) REDUCTASE"/>
    <property type="match status" value="1"/>
</dbReference>
<dbReference type="Pfam" id="PF13561">
    <property type="entry name" value="adh_short_C2"/>
    <property type="match status" value="1"/>
</dbReference>
<dbReference type="FunFam" id="3.40.50.720:FF:000173">
    <property type="entry name" value="3-oxoacyl-[acyl-carrier protein] reductase"/>
    <property type="match status" value="1"/>
</dbReference>
<dbReference type="AlphaFoldDB" id="A0A5R9GQG0"/>
<comment type="similarity">
    <text evidence="1">Belongs to the short-chain dehydrogenases/reductases (SDR) family.</text>
</comment>
<dbReference type="InterPro" id="IPR036291">
    <property type="entry name" value="NAD(P)-bd_dom_sf"/>
</dbReference>
<accession>A0A5R9GQG0</accession>
<comment type="caution">
    <text evidence="3">The sequence shown here is derived from an EMBL/GenBank/DDBJ whole genome shotgun (WGS) entry which is preliminary data.</text>
</comment>
<name>A0A5R9GQG0_9PROT</name>
<dbReference type="PRINTS" id="PR00081">
    <property type="entry name" value="GDHRDH"/>
</dbReference>
<evidence type="ECO:0000313" key="4">
    <source>
        <dbReference type="Proteomes" id="UP000306585"/>
    </source>
</evidence>